<evidence type="ECO:0000313" key="2">
    <source>
        <dbReference type="Proteomes" id="UP001500166"/>
    </source>
</evidence>
<dbReference type="InterPro" id="IPR029016">
    <property type="entry name" value="GAF-like_dom_sf"/>
</dbReference>
<name>A0ABP5JKK4_9MICC</name>
<dbReference type="SUPFAM" id="SSF55781">
    <property type="entry name" value="GAF domain-like"/>
    <property type="match status" value="1"/>
</dbReference>
<reference evidence="2" key="1">
    <citation type="journal article" date="2019" name="Int. J. Syst. Evol. Microbiol.">
        <title>The Global Catalogue of Microorganisms (GCM) 10K type strain sequencing project: providing services to taxonomists for standard genome sequencing and annotation.</title>
        <authorList>
            <consortium name="The Broad Institute Genomics Platform"/>
            <consortium name="The Broad Institute Genome Sequencing Center for Infectious Disease"/>
            <person name="Wu L."/>
            <person name="Ma J."/>
        </authorList>
    </citation>
    <scope>NUCLEOTIDE SEQUENCE [LARGE SCALE GENOMIC DNA]</scope>
    <source>
        <strain evidence="2">JCM 15914</strain>
    </source>
</reference>
<protein>
    <recommendedName>
        <fullName evidence="3">GAF domain-containing protein</fullName>
    </recommendedName>
</protein>
<dbReference type="RefSeq" id="WP_344224895.1">
    <property type="nucleotide sequence ID" value="NZ_BAAAQA010000020.1"/>
</dbReference>
<dbReference type="Proteomes" id="UP001500166">
    <property type="component" value="Unassembled WGS sequence"/>
</dbReference>
<dbReference type="Gene3D" id="3.30.450.40">
    <property type="match status" value="1"/>
</dbReference>
<dbReference type="EMBL" id="BAAAQA010000020">
    <property type="protein sequence ID" value="GAA2119369.1"/>
    <property type="molecule type" value="Genomic_DNA"/>
</dbReference>
<gene>
    <name evidence="1" type="ORF">GCM10009824_20210</name>
</gene>
<organism evidence="1 2">
    <name type="scientific">Kocuria atrinae</name>
    <dbReference type="NCBI Taxonomy" id="592377"/>
    <lineage>
        <taxon>Bacteria</taxon>
        <taxon>Bacillati</taxon>
        <taxon>Actinomycetota</taxon>
        <taxon>Actinomycetes</taxon>
        <taxon>Micrococcales</taxon>
        <taxon>Micrococcaceae</taxon>
        <taxon>Kocuria</taxon>
    </lineage>
</organism>
<proteinExistence type="predicted"/>
<evidence type="ECO:0008006" key="3">
    <source>
        <dbReference type="Google" id="ProtNLM"/>
    </source>
</evidence>
<comment type="caution">
    <text evidence="1">The sequence shown here is derived from an EMBL/GenBank/DDBJ whole genome shotgun (WGS) entry which is preliminary data.</text>
</comment>
<sequence length="78" mass="8298">MIYRGRHVGTLKVYAAEPHAFSQTEVHLLGLLADAAATLLGTTQSIESPVRLSKVLTDALTTRDTIGMAAGCSWPKST</sequence>
<accession>A0ABP5JKK4</accession>
<evidence type="ECO:0000313" key="1">
    <source>
        <dbReference type="EMBL" id="GAA2119369.1"/>
    </source>
</evidence>
<keyword evidence="2" id="KW-1185">Reference proteome</keyword>